<gene>
    <name evidence="1" type="ORF">UFOVP127_8</name>
    <name evidence="2" type="ORF">UFOVP276_114</name>
</gene>
<evidence type="ECO:0000313" key="1">
    <source>
        <dbReference type="EMBL" id="CAB4130629.1"/>
    </source>
</evidence>
<dbReference type="EMBL" id="LR796249">
    <property type="protein sequence ID" value="CAB4130629.1"/>
    <property type="molecule type" value="Genomic_DNA"/>
</dbReference>
<reference evidence="2" key="1">
    <citation type="submission" date="2020-04" db="EMBL/GenBank/DDBJ databases">
        <authorList>
            <person name="Chiriac C."/>
            <person name="Salcher M."/>
            <person name="Ghai R."/>
            <person name="Kavagutti S V."/>
        </authorList>
    </citation>
    <scope>NUCLEOTIDE SEQUENCE</scope>
</reference>
<accession>A0A6J5LKN5</accession>
<dbReference type="EMBL" id="LR796294">
    <property type="protein sequence ID" value="CAB4135158.1"/>
    <property type="molecule type" value="Genomic_DNA"/>
</dbReference>
<sequence>MSKQASVSYTPSGEVSVNYGEGTTGDTALNLQMRQMISDAYVFVRGNDWNKYAVNLSYEELLALAIDRIDGSQQMGNTRATRLTRIARIKSDIGTAVTTVKKKPPSAWGFASYDEEQAVSNANTAEKETP</sequence>
<organism evidence="2">
    <name type="scientific">uncultured Caudovirales phage</name>
    <dbReference type="NCBI Taxonomy" id="2100421"/>
    <lineage>
        <taxon>Viruses</taxon>
        <taxon>Duplodnaviria</taxon>
        <taxon>Heunggongvirae</taxon>
        <taxon>Uroviricota</taxon>
        <taxon>Caudoviricetes</taxon>
        <taxon>Peduoviridae</taxon>
        <taxon>Maltschvirus</taxon>
        <taxon>Maltschvirus maltsch</taxon>
    </lineage>
</organism>
<name>A0A6J5LKN5_9CAUD</name>
<proteinExistence type="predicted"/>
<evidence type="ECO:0000313" key="2">
    <source>
        <dbReference type="EMBL" id="CAB4135158.1"/>
    </source>
</evidence>
<protein>
    <submittedName>
        <fullName evidence="2">Uncharacterized protein</fullName>
    </submittedName>
</protein>